<proteinExistence type="predicted"/>
<organism evidence="1 2">
    <name type="scientific">Hartmannibacter diazotrophicus</name>
    <dbReference type="NCBI Taxonomy" id="1482074"/>
    <lineage>
        <taxon>Bacteria</taxon>
        <taxon>Pseudomonadati</taxon>
        <taxon>Pseudomonadota</taxon>
        <taxon>Alphaproteobacteria</taxon>
        <taxon>Hyphomicrobiales</taxon>
        <taxon>Pleomorphomonadaceae</taxon>
        <taxon>Hartmannibacter</taxon>
    </lineage>
</organism>
<dbReference type="InterPro" id="IPR009367">
    <property type="entry name" value="Elm1-like"/>
</dbReference>
<dbReference type="RefSeq" id="WP_157775709.1">
    <property type="nucleotide sequence ID" value="NZ_LT960614.1"/>
</dbReference>
<name>A0A2C9D9N7_9HYPH</name>
<keyword evidence="2" id="KW-1185">Reference proteome</keyword>
<gene>
    <name evidence="1" type="ORF">HDIA_3445</name>
</gene>
<dbReference type="AlphaFoldDB" id="A0A2C9D9N7"/>
<dbReference type="PANTHER" id="PTHR33986">
    <property type="entry name" value="OS02G0535700 PROTEIN"/>
    <property type="match status" value="1"/>
</dbReference>
<reference evidence="2" key="1">
    <citation type="submission" date="2017-09" db="EMBL/GenBank/DDBJ databases">
        <title>Genome sequence of Nannocystis excedens DSM 71.</title>
        <authorList>
            <person name="Blom J."/>
        </authorList>
    </citation>
    <scope>NUCLEOTIDE SEQUENCE [LARGE SCALE GENOMIC DNA]</scope>
    <source>
        <strain evidence="2">type strain: E19</strain>
    </source>
</reference>
<dbReference type="Proteomes" id="UP000223606">
    <property type="component" value="Chromosome 1"/>
</dbReference>
<dbReference type="PANTHER" id="PTHR33986:SF15">
    <property type="entry name" value="MITOCHONDRIAL FISSION PROTEIN ELM1"/>
    <property type="match status" value="1"/>
</dbReference>
<evidence type="ECO:0000313" key="1">
    <source>
        <dbReference type="EMBL" id="SON56986.1"/>
    </source>
</evidence>
<evidence type="ECO:0008006" key="3">
    <source>
        <dbReference type="Google" id="ProtNLM"/>
    </source>
</evidence>
<sequence>MAETRSSARPVAWVLSSGKRGHDIKGLGVARRLGLEPDLKQVTLGWLGRLIAPRGLARLDGDLKGPPWPDLVFASGRRTIPGAMALKRRLGNAVFVMALDDPGLPPERFDLVWASAHDGLSGPNVITTLTAPHLLTAEGLEREGHALAETVGPARLERRPVVGVLVGGPSGAYRFAAEEAADLGARLAAMQAESNAFVIVCGSRRTPPEALAAIAGGLDEGNASVFDAHAGFSPYQGVLGLSSHLIVTPDSANMIGEAAFTGKPVMVARFAGGSAKFDRFHEGMLAAGAMRWFDGKLETWDYVPLDATGVVASAVLERLPAGIAARMPHRPDLSTSG</sequence>
<dbReference type="KEGG" id="hdi:HDIA_3445"/>
<protein>
    <recommendedName>
        <fullName evidence="3">Nucleoside-diphosphate sugar epimerase</fullName>
    </recommendedName>
</protein>
<dbReference type="EMBL" id="LT960614">
    <property type="protein sequence ID" value="SON56986.1"/>
    <property type="molecule type" value="Genomic_DNA"/>
</dbReference>
<dbReference type="Pfam" id="PF06258">
    <property type="entry name" value="Mito_fiss_Elm1"/>
    <property type="match status" value="1"/>
</dbReference>
<dbReference type="OrthoDB" id="272235at2"/>
<accession>A0A2C9D9N7</accession>
<evidence type="ECO:0000313" key="2">
    <source>
        <dbReference type="Proteomes" id="UP000223606"/>
    </source>
</evidence>